<dbReference type="EMBL" id="ANJA01001110">
    <property type="protein sequence ID" value="ETO79337.1"/>
    <property type="molecule type" value="Genomic_DNA"/>
</dbReference>
<reference evidence="4 5" key="1">
    <citation type="submission" date="2013-11" db="EMBL/GenBank/DDBJ databases">
        <title>The Genome Sequence of Phytophthora parasitica P1976.</title>
        <authorList>
            <consortium name="The Broad Institute Genomics Platform"/>
            <person name="Russ C."/>
            <person name="Tyler B."/>
            <person name="Panabieres F."/>
            <person name="Shan W."/>
            <person name="Tripathy S."/>
            <person name="Grunwald N."/>
            <person name="Machado M."/>
            <person name="Johnson C.S."/>
            <person name="Walker B."/>
            <person name="Young S."/>
            <person name="Zeng Q."/>
            <person name="Gargeya S."/>
            <person name="Fitzgerald M."/>
            <person name="Haas B."/>
            <person name="Abouelleil A."/>
            <person name="Allen A.W."/>
            <person name="Alvarado L."/>
            <person name="Arachchi H.M."/>
            <person name="Berlin A.M."/>
            <person name="Chapman S.B."/>
            <person name="Gainer-Dewar J."/>
            <person name="Goldberg J."/>
            <person name="Griggs A."/>
            <person name="Gujja S."/>
            <person name="Hansen M."/>
            <person name="Howarth C."/>
            <person name="Imamovic A."/>
            <person name="Ireland A."/>
            <person name="Larimer J."/>
            <person name="McCowan C."/>
            <person name="Murphy C."/>
            <person name="Pearson M."/>
            <person name="Poon T.W."/>
            <person name="Priest M."/>
            <person name="Roberts A."/>
            <person name="Saif S."/>
            <person name="Shea T."/>
            <person name="Sisk P."/>
            <person name="Sykes S."/>
            <person name="Wortman J."/>
            <person name="Nusbaum C."/>
            <person name="Birren B."/>
        </authorList>
    </citation>
    <scope>NUCLEOTIDE SEQUENCE [LARGE SCALE GENOMIC DNA]</scope>
    <source>
        <strain evidence="4 5">P1976</strain>
    </source>
</reference>
<feature type="domain" description="DDE Tnp4" evidence="3">
    <location>
        <begin position="209"/>
        <end position="273"/>
    </location>
</feature>
<dbReference type="AlphaFoldDB" id="A0A081AKC6"/>
<evidence type="ECO:0000256" key="1">
    <source>
        <dbReference type="ARBA" id="ARBA00001968"/>
    </source>
</evidence>
<dbReference type="Proteomes" id="UP000028582">
    <property type="component" value="Unassembled WGS sequence"/>
</dbReference>
<accession>A0A081AKC6</accession>
<dbReference type="OrthoDB" id="166451at2759"/>
<proteinExistence type="predicted"/>
<evidence type="ECO:0000313" key="5">
    <source>
        <dbReference type="Proteomes" id="UP000028582"/>
    </source>
</evidence>
<evidence type="ECO:0000259" key="3">
    <source>
        <dbReference type="Pfam" id="PF13359"/>
    </source>
</evidence>
<sequence length="279" mass="31164">MPSTATQASERLNRQWEDESSNLVASHGDVACHVEDESADAGSSILAEYTSSGGDNTLKGMTNFSAPELDALWALVERSVMIVWTQGRGGKPSVSGKDALFITLTVLKHFDTWQKHAIDFNMGVSTLENMMYRVIQTVEPVLYTQLVKRVKMSEQMEAGNTFTNYPHALYATDVKFQPVYRPCGRFTEQKMLRKEDGSSPEIGAEPTQFPNMWAILVDKGYQGAGQVLRTIQPKKQPCGGTLDRDDIARNRAVSADRVLVKNFFGRMCMLWKATYATFK</sequence>
<dbReference type="InterPro" id="IPR027806">
    <property type="entry name" value="HARBI1_dom"/>
</dbReference>
<gene>
    <name evidence="4" type="ORF">F444_05941</name>
</gene>
<dbReference type="Pfam" id="PF13359">
    <property type="entry name" value="DDE_Tnp_4"/>
    <property type="match status" value="1"/>
</dbReference>
<comment type="cofactor">
    <cofactor evidence="1">
        <name>a divalent metal cation</name>
        <dbReference type="ChEBI" id="CHEBI:60240"/>
    </cofactor>
</comment>
<organism evidence="4 5">
    <name type="scientific">Phytophthora nicotianae P1976</name>
    <dbReference type="NCBI Taxonomy" id="1317066"/>
    <lineage>
        <taxon>Eukaryota</taxon>
        <taxon>Sar</taxon>
        <taxon>Stramenopiles</taxon>
        <taxon>Oomycota</taxon>
        <taxon>Peronosporomycetes</taxon>
        <taxon>Peronosporales</taxon>
        <taxon>Peronosporaceae</taxon>
        <taxon>Phytophthora</taxon>
    </lineage>
</organism>
<evidence type="ECO:0000256" key="2">
    <source>
        <dbReference type="ARBA" id="ARBA00022723"/>
    </source>
</evidence>
<name>A0A081AKC6_PHYNI</name>
<evidence type="ECO:0000313" key="4">
    <source>
        <dbReference type="EMBL" id="ETO79337.1"/>
    </source>
</evidence>
<keyword evidence="2" id="KW-0479">Metal-binding</keyword>
<dbReference type="GO" id="GO:0046872">
    <property type="term" value="F:metal ion binding"/>
    <property type="evidence" value="ECO:0007669"/>
    <property type="project" value="UniProtKB-KW"/>
</dbReference>
<comment type="caution">
    <text evidence="4">The sequence shown here is derived from an EMBL/GenBank/DDBJ whole genome shotgun (WGS) entry which is preliminary data.</text>
</comment>
<protein>
    <recommendedName>
        <fullName evidence="3">DDE Tnp4 domain-containing protein</fullName>
    </recommendedName>
</protein>